<dbReference type="STRING" id="1220188.A0A4S3JBH5"/>
<keyword evidence="1" id="KW-0808">Transferase</keyword>
<dbReference type="PANTHER" id="PTHR31642">
    <property type="entry name" value="TRICHOTHECENE 3-O-ACETYLTRANSFERASE"/>
    <property type="match status" value="1"/>
</dbReference>
<dbReference type="EMBL" id="SOSA01000525">
    <property type="protein sequence ID" value="THC90401.1"/>
    <property type="molecule type" value="Genomic_DNA"/>
</dbReference>
<proteinExistence type="predicted"/>
<protein>
    <recommendedName>
        <fullName evidence="4">Transferase family protein</fullName>
    </recommendedName>
</protein>
<comment type="caution">
    <text evidence="2">The sequence shown here is derived from an EMBL/GenBank/DDBJ whole genome shotgun (WGS) entry which is preliminary data.</text>
</comment>
<evidence type="ECO:0000256" key="1">
    <source>
        <dbReference type="ARBA" id="ARBA00022679"/>
    </source>
</evidence>
<dbReference type="InterPro" id="IPR023213">
    <property type="entry name" value="CAT-like_dom_sf"/>
</dbReference>
<dbReference type="InterPro" id="IPR050317">
    <property type="entry name" value="Plant_Fungal_Acyltransferase"/>
</dbReference>
<dbReference type="VEuPathDB" id="FungiDB:EYZ11_010142"/>
<keyword evidence="3" id="KW-1185">Reference proteome</keyword>
<accession>A0A4S3JBH5</accession>
<dbReference type="GO" id="GO:0016747">
    <property type="term" value="F:acyltransferase activity, transferring groups other than amino-acyl groups"/>
    <property type="evidence" value="ECO:0007669"/>
    <property type="project" value="TreeGrafter"/>
</dbReference>
<dbReference type="Pfam" id="PF02458">
    <property type="entry name" value="Transferase"/>
    <property type="match status" value="2"/>
</dbReference>
<dbReference type="PANTHER" id="PTHR31642:SF310">
    <property type="entry name" value="FATTY ALCOHOL:CAFFEOYL-COA ACYLTRANSFERASE"/>
    <property type="match status" value="1"/>
</dbReference>
<dbReference type="Gene3D" id="3.30.559.10">
    <property type="entry name" value="Chloramphenicol acetyltransferase-like domain"/>
    <property type="match status" value="2"/>
</dbReference>
<reference evidence="2 3" key="1">
    <citation type="submission" date="2019-03" db="EMBL/GenBank/DDBJ databases">
        <title>The genome sequence of a newly discovered highly antifungal drug resistant Aspergillus species, Aspergillus tanneri NIH 1004.</title>
        <authorList>
            <person name="Mounaud S."/>
            <person name="Singh I."/>
            <person name="Joardar V."/>
            <person name="Pakala S."/>
            <person name="Pakala S."/>
            <person name="Venepally P."/>
            <person name="Hoover J."/>
            <person name="Nierman W."/>
            <person name="Chung J."/>
            <person name="Losada L."/>
        </authorList>
    </citation>
    <scope>NUCLEOTIDE SEQUENCE [LARGE SCALE GENOMIC DNA]</scope>
    <source>
        <strain evidence="2 3">NIH1004</strain>
    </source>
</reference>
<dbReference type="AlphaFoldDB" id="A0A4S3JBH5"/>
<evidence type="ECO:0008006" key="4">
    <source>
        <dbReference type="Google" id="ProtNLM"/>
    </source>
</evidence>
<sequence>MDKIRVYPSRRLTTPVSTPLSILDATVARFSATGAIWLFDNPADQKGSRFSFSEKDLLHRLQSSFVTTLNDFPHWAGQVHWAPVRPGGSHTERFNRPMVTYGTTTDPGVEWAVVRHQLLSVKTLAPSAEERASGSGVWRGDQFDQRPLLSETRLPLHNLRDCDGLPAMQVQINLFRDGGYGIGIKMAHVLADAQSLMVFVHSWADNSRKTFNADDRVLPFAGPPIFDPAQLDACAAGDIDAPVPDPSLLEEARQLPLHRFNWWGIDDPGYSPFLIPTTENSIPPVDGIHSQNSPSTPAPWTTWDLSKPVSYALLHFPGPMVAELKQEASTEGDPNISRLDALLAHVWAMINRARGHSHSSDNVFLNFTLGARSRLSLPESFIGSPLFITHIRMSGASACLGHTASRIRQTLQLFTPEKMGAMLHDAAHEVSPQRLWQAFVGTQHTLVTSWLRLQLYQVDFVGSGQRPRYVHAVMPKIDGCVQVMDPGVDDSGMDVALYLDTEAMQRLLLDKPPTCLIHCTRDTPWPVGTRGSHPSSLEVVCRKVTV</sequence>
<organism evidence="2 3">
    <name type="scientific">Aspergillus tanneri</name>
    <dbReference type="NCBI Taxonomy" id="1220188"/>
    <lineage>
        <taxon>Eukaryota</taxon>
        <taxon>Fungi</taxon>
        <taxon>Dikarya</taxon>
        <taxon>Ascomycota</taxon>
        <taxon>Pezizomycotina</taxon>
        <taxon>Eurotiomycetes</taxon>
        <taxon>Eurotiomycetidae</taxon>
        <taxon>Eurotiales</taxon>
        <taxon>Aspergillaceae</taxon>
        <taxon>Aspergillus</taxon>
        <taxon>Aspergillus subgen. Circumdati</taxon>
    </lineage>
</organism>
<gene>
    <name evidence="2" type="ORF">EYZ11_010142</name>
</gene>
<name>A0A4S3JBH5_9EURO</name>
<evidence type="ECO:0000313" key="2">
    <source>
        <dbReference type="EMBL" id="THC90401.1"/>
    </source>
</evidence>
<evidence type="ECO:0000313" key="3">
    <source>
        <dbReference type="Proteomes" id="UP000308092"/>
    </source>
</evidence>
<dbReference type="Proteomes" id="UP000308092">
    <property type="component" value="Unassembled WGS sequence"/>
</dbReference>